<organism evidence="3 4">
    <name type="scientific">Streptomyces microflavus</name>
    <name type="common">Streptomyces lipmanii</name>
    <dbReference type="NCBI Taxonomy" id="1919"/>
    <lineage>
        <taxon>Bacteria</taxon>
        <taxon>Bacillati</taxon>
        <taxon>Actinomycetota</taxon>
        <taxon>Actinomycetes</taxon>
        <taxon>Kitasatosporales</taxon>
        <taxon>Streptomycetaceae</taxon>
        <taxon>Streptomyces</taxon>
    </lineage>
</organism>
<dbReference type="Proteomes" id="UP000509345">
    <property type="component" value="Plasmid unnamed1"/>
</dbReference>
<dbReference type="RefSeq" id="WP_176145706.1">
    <property type="nucleotide sequence ID" value="NZ_CP054927.1"/>
</dbReference>
<dbReference type="Pfam" id="PF12802">
    <property type="entry name" value="MarR_2"/>
    <property type="match status" value="1"/>
</dbReference>
<reference evidence="3 4" key="1">
    <citation type="submission" date="2020-06" db="EMBL/GenBank/DDBJ databases">
        <title>Genome mining for natural products.</title>
        <authorList>
            <person name="Zhang B."/>
            <person name="Shi J."/>
            <person name="Ge H."/>
        </authorList>
    </citation>
    <scope>NUCLEOTIDE SEQUENCE [LARGE SCALE GENOMIC DNA]</scope>
    <source>
        <strain evidence="3 4">NA06532</strain>
        <plasmid evidence="3 4">unnamed1</plasmid>
    </source>
</reference>
<evidence type="ECO:0000259" key="1">
    <source>
        <dbReference type="PROSITE" id="PS50995"/>
    </source>
</evidence>
<gene>
    <name evidence="2" type="ORF">ABR748_26270</name>
    <name evidence="3" type="ORF">HUT09_35410</name>
</gene>
<dbReference type="GO" id="GO:0006950">
    <property type="term" value="P:response to stress"/>
    <property type="evidence" value="ECO:0007669"/>
    <property type="project" value="TreeGrafter"/>
</dbReference>
<evidence type="ECO:0000313" key="4">
    <source>
        <dbReference type="Proteomes" id="UP000509345"/>
    </source>
</evidence>
<dbReference type="Gene3D" id="1.10.10.10">
    <property type="entry name" value="Winged helix-like DNA-binding domain superfamily/Winged helix DNA-binding domain"/>
    <property type="match status" value="1"/>
</dbReference>
<dbReference type="Proteomes" id="UP001456562">
    <property type="component" value="Unassembled WGS sequence"/>
</dbReference>
<keyword evidence="3" id="KW-0614">Plasmid</keyword>
<reference evidence="2 5" key="2">
    <citation type="submission" date="2024-01" db="EMBL/GenBank/DDBJ databases">
        <title>Metagenomic exploration of the rhizosphere soil microbial community and their significance in facilitating the development of wild simulated ginseng.</title>
        <authorList>
            <person name="Huang J."/>
        </authorList>
    </citation>
    <scope>NUCLEOTIDE SEQUENCE [LARGE SCALE GENOMIC DNA]</scope>
    <source>
        <strain evidence="2 5">WY141</strain>
    </source>
</reference>
<dbReference type="SMART" id="SM00347">
    <property type="entry name" value="HTH_MARR"/>
    <property type="match status" value="1"/>
</dbReference>
<dbReference type="InterPro" id="IPR039422">
    <property type="entry name" value="MarR/SlyA-like"/>
</dbReference>
<dbReference type="InterPro" id="IPR036390">
    <property type="entry name" value="WH_DNA-bd_sf"/>
</dbReference>
<sequence length="166" mass="18082">MGNPAQEPWETSQVKMMEALREWATGFAEINLYMSQWMRLPGSDANAVGQIVWAAQSGTPLSPAALSRRIGMSTGSTAVLLNRLERAGLVVRSREHQDRRRVTLRPTPAASEQAHAFMAIAGTEIAATLRQATEAELSTATSVLDRMNDAAKQAIQRLHTVGTRTP</sequence>
<evidence type="ECO:0000313" key="5">
    <source>
        <dbReference type="Proteomes" id="UP001456562"/>
    </source>
</evidence>
<name>A0A7H8N055_STRMI</name>
<feature type="domain" description="HTH marR-type" evidence="1">
    <location>
        <begin position="1"/>
        <end position="149"/>
    </location>
</feature>
<dbReference type="EMBL" id="JBEJUE010000026">
    <property type="protein sequence ID" value="MER0427693.1"/>
    <property type="molecule type" value="Genomic_DNA"/>
</dbReference>
<proteinExistence type="predicted"/>
<evidence type="ECO:0000313" key="3">
    <source>
        <dbReference type="EMBL" id="QKW47830.1"/>
    </source>
</evidence>
<dbReference type="PANTHER" id="PTHR33164:SF106">
    <property type="entry name" value="TRANSCRIPTIONAL REGULATORY PROTEIN"/>
    <property type="match status" value="1"/>
</dbReference>
<dbReference type="EMBL" id="CP054927">
    <property type="protein sequence ID" value="QKW47830.1"/>
    <property type="molecule type" value="Genomic_DNA"/>
</dbReference>
<accession>A0A7H8N055</accession>
<dbReference type="GO" id="GO:0003700">
    <property type="term" value="F:DNA-binding transcription factor activity"/>
    <property type="evidence" value="ECO:0007669"/>
    <property type="project" value="InterPro"/>
</dbReference>
<dbReference type="GeneID" id="87636559"/>
<dbReference type="PANTHER" id="PTHR33164">
    <property type="entry name" value="TRANSCRIPTIONAL REGULATOR, MARR FAMILY"/>
    <property type="match status" value="1"/>
</dbReference>
<dbReference type="PROSITE" id="PS50995">
    <property type="entry name" value="HTH_MARR_2"/>
    <property type="match status" value="1"/>
</dbReference>
<evidence type="ECO:0000313" key="2">
    <source>
        <dbReference type="EMBL" id="MER0427693.1"/>
    </source>
</evidence>
<dbReference type="InterPro" id="IPR036388">
    <property type="entry name" value="WH-like_DNA-bd_sf"/>
</dbReference>
<protein>
    <submittedName>
        <fullName evidence="3">MarR family transcriptional regulator</fullName>
    </submittedName>
</protein>
<keyword evidence="5" id="KW-1185">Reference proteome</keyword>
<dbReference type="InterPro" id="IPR000835">
    <property type="entry name" value="HTH_MarR-typ"/>
</dbReference>
<dbReference type="AlphaFoldDB" id="A0A7H8N055"/>
<geneLocation type="plasmid" evidence="3 4">
    <name>unnamed1</name>
</geneLocation>
<dbReference type="SUPFAM" id="SSF46785">
    <property type="entry name" value="Winged helix' DNA-binding domain"/>
    <property type="match status" value="1"/>
</dbReference>